<dbReference type="PANTHER" id="PTHR31952">
    <property type="entry name" value="CB1 CANNABINOID RECEPTOR-INTERACTING PROTEIN 1"/>
    <property type="match status" value="1"/>
</dbReference>
<accession>A0A6G1S4Q9</accession>
<comment type="subunit">
    <text evidence="4">Interacts with the cannabinoid receptor CNR1 (via C-terminus). Does not interact with cannabinoid receptor CNR2.</text>
</comment>
<keyword evidence="5" id="KW-0675">Receptor</keyword>
<evidence type="ECO:0000256" key="1">
    <source>
        <dbReference type="ARBA" id="ARBA00003884"/>
    </source>
</evidence>
<comment type="function">
    <text evidence="1">Suppresses cannabinoid receptor CNR1-mediated tonic inhibition of voltage-gated calcium channels.</text>
</comment>
<evidence type="ECO:0000256" key="3">
    <source>
        <dbReference type="ARBA" id="ARBA00015651"/>
    </source>
</evidence>
<protein>
    <recommendedName>
        <fullName evidence="3">CB1 cannabinoid receptor-interacting protein 1</fullName>
    </recommendedName>
</protein>
<evidence type="ECO:0000256" key="4">
    <source>
        <dbReference type="ARBA" id="ARBA00026030"/>
    </source>
</evidence>
<organism evidence="5">
    <name type="scientific">Aceria tosichella</name>
    <name type="common">wheat curl mite</name>
    <dbReference type="NCBI Taxonomy" id="561515"/>
    <lineage>
        <taxon>Eukaryota</taxon>
        <taxon>Metazoa</taxon>
        <taxon>Ecdysozoa</taxon>
        <taxon>Arthropoda</taxon>
        <taxon>Chelicerata</taxon>
        <taxon>Arachnida</taxon>
        <taxon>Acari</taxon>
        <taxon>Acariformes</taxon>
        <taxon>Trombidiformes</taxon>
        <taxon>Prostigmata</taxon>
        <taxon>Eupodina</taxon>
        <taxon>Eriophyoidea</taxon>
        <taxon>Eriophyidae</taxon>
        <taxon>Eriophyinae</taxon>
        <taxon>Aceriini</taxon>
        <taxon>Aceria</taxon>
    </lineage>
</organism>
<dbReference type="PANTHER" id="PTHR31952:SF1">
    <property type="entry name" value="CB1 CANNABINOID RECEPTOR-INTERACTING PROTEIN 1"/>
    <property type="match status" value="1"/>
</dbReference>
<dbReference type="Pfam" id="PF15043">
    <property type="entry name" value="CNRIP1"/>
    <property type="match status" value="1"/>
</dbReference>
<reference evidence="5" key="1">
    <citation type="submission" date="2018-10" db="EMBL/GenBank/DDBJ databases">
        <title>Transcriptome assembly of Aceria tosichella (Wheat curl mite) Type 2.</title>
        <authorList>
            <person name="Scully E.D."/>
            <person name="Geib S.M."/>
            <person name="Palmer N.A."/>
            <person name="Gupta A.K."/>
            <person name="Sarath G."/>
            <person name="Tatineni S."/>
        </authorList>
    </citation>
    <scope>NUCLEOTIDE SEQUENCE</scope>
    <source>
        <strain evidence="5">LincolnNE</strain>
    </source>
</reference>
<dbReference type="AlphaFoldDB" id="A0A6G1S4Q9"/>
<dbReference type="GO" id="GO:0005886">
    <property type="term" value="C:plasma membrane"/>
    <property type="evidence" value="ECO:0007669"/>
    <property type="project" value="TreeGrafter"/>
</dbReference>
<sequence length="164" mass="19050">MDHASPGTSCKIQFQIVNSEDRQNVYFKRDGQRFGQEFTIKLKTETKYRCTMSLKPAIPLLSVSAHDALVNLVDQSKQDGSSTYEFEWPTTFPANKRSKRTNIPIVLRFQDGTTLSIPLQVKFYDAENLQHLNWGQQMHFIEYDCRLKECPDNNGMVIEKAQYY</sequence>
<proteinExistence type="inferred from homology"/>
<evidence type="ECO:0000256" key="2">
    <source>
        <dbReference type="ARBA" id="ARBA00007288"/>
    </source>
</evidence>
<name>A0A6G1S4Q9_9ACAR</name>
<evidence type="ECO:0000313" key="5">
    <source>
        <dbReference type="EMBL" id="MDE45484.1"/>
    </source>
</evidence>
<dbReference type="EMBL" id="GGYP01000713">
    <property type="protein sequence ID" value="MDE45484.1"/>
    <property type="molecule type" value="Transcribed_RNA"/>
</dbReference>
<comment type="similarity">
    <text evidence="2">Belongs to the CNRIP family.</text>
</comment>
<dbReference type="InterPro" id="IPR029204">
    <property type="entry name" value="CNRIP1"/>
</dbReference>
<dbReference type="GO" id="GO:0031718">
    <property type="term" value="F:type 1 cannabinoid receptor binding"/>
    <property type="evidence" value="ECO:0007669"/>
    <property type="project" value="TreeGrafter"/>
</dbReference>
<gene>
    <name evidence="5" type="primary">CNRIP1</name>
    <name evidence="5" type="ORF">g.2726</name>
</gene>